<dbReference type="InterPro" id="IPR038257">
    <property type="entry name" value="CRISPR-assoc_Cas3_HD_sf"/>
</dbReference>
<dbReference type="Pfam" id="PF22590">
    <property type="entry name" value="Cas3-like_C_2"/>
    <property type="match status" value="1"/>
</dbReference>
<dbReference type="Gene3D" id="1.10.3210.30">
    <property type="match status" value="1"/>
</dbReference>
<dbReference type="RefSeq" id="WP_317634791.1">
    <property type="nucleotide sequence ID" value="NZ_AP026802.1"/>
</dbReference>
<dbReference type="InterPro" id="IPR006474">
    <property type="entry name" value="Helicase_Cas3_CRISPR-ass_core"/>
</dbReference>
<dbReference type="CDD" id="cd09641">
    <property type="entry name" value="Cas3''_I"/>
    <property type="match status" value="1"/>
</dbReference>
<protein>
    <submittedName>
        <fullName evidence="12">CRISPR-associated helicase/endonuclease Cas3</fullName>
    </submittedName>
</protein>
<dbReference type="PROSITE" id="PS51643">
    <property type="entry name" value="HD_CAS3"/>
    <property type="match status" value="1"/>
</dbReference>
<dbReference type="GO" id="GO:0003724">
    <property type="term" value="F:RNA helicase activity"/>
    <property type="evidence" value="ECO:0007669"/>
    <property type="project" value="TreeGrafter"/>
</dbReference>
<dbReference type="PROSITE" id="PS51192">
    <property type="entry name" value="HELICASE_ATP_BIND_1"/>
    <property type="match status" value="1"/>
</dbReference>
<dbReference type="InterPro" id="IPR014001">
    <property type="entry name" value="Helicase_ATP-bd"/>
</dbReference>
<keyword evidence="6" id="KW-0378">Hydrolase</keyword>
<dbReference type="InterPro" id="IPR054712">
    <property type="entry name" value="Cas3-like_dom"/>
</dbReference>
<comment type="similarity">
    <text evidence="2">In the central section; belongs to the CRISPR-associated helicase Cas3 family.</text>
</comment>
<dbReference type="AlphaFoldDB" id="A0AAU9CY72"/>
<feature type="domain" description="Helicase ATP-binding" evidence="10">
    <location>
        <begin position="313"/>
        <end position="515"/>
    </location>
</feature>
<dbReference type="GO" id="GO:0051607">
    <property type="term" value="P:defense response to virus"/>
    <property type="evidence" value="ECO:0007669"/>
    <property type="project" value="UniProtKB-KW"/>
</dbReference>
<dbReference type="GO" id="GO:0005524">
    <property type="term" value="F:ATP binding"/>
    <property type="evidence" value="ECO:0007669"/>
    <property type="project" value="UniProtKB-KW"/>
</dbReference>
<dbReference type="GO" id="GO:0016787">
    <property type="term" value="F:hydrolase activity"/>
    <property type="evidence" value="ECO:0007669"/>
    <property type="project" value="UniProtKB-KW"/>
</dbReference>
<sequence length="918" mass="104399">MKENKKVNLMARNMWAKKSNEDGKQLWLPLMAHLIDAENTIGWLLNHWLSEGTKSWFVEGVGDEDELRKLVKFLGITHDIGKATPAFQTIPSYNGDKELDNELIDKLVQSKFIDLDQISLSFPRKSPHAMAGEAILEDLGVPESIGSIIGGHHGDAGENVPYNQINDYRANYYQYDKDPRSDSSVPEVCKMWRNVQKEIFEYGLSRAGYQSVKDIPNVNQSRAVVLEGLLITADWFASSEFLGNDRSKKLFPLISLDKNFDDIDFQARFENAIETWNIGENWEPKKVSLEEDPYRKRWGFNARPVQRVITETIDQANDPGMVIIEAPMGLGKTEISLVATEQLAYATKRSGLFWGLPTQATSNAMFNRVLSWLETLAKDQNENFPFKLLHGKAQFNSDYENLPNASNIEDTGAVVVNDWFSGKKSTLANFTVGTIDMLLLMALKQKHLFLRHLGFNNKVVVIDEVHAYDAYMSQYLYMAIEWLGAYRVPMVILSATLPKEKRQELIASYYRGKYGKSIGVGGDWTKSQAYPLLTVLDGTEVKQVSNFAGHSDQKPVTLEVERINLEDEELVQSILSEIAGGGVAGVIVNTVKRAQALAELVDKEDVELIVLHSAFLAPERTQIEKYLQSKIGKDVQRPKKMVVIGTQVLEQSLDIDFDVLYTDISPMDLLLQRAGRLHRHAIKRPDKFKDPKLYVMGIESMGNYGSGNEAIYEKYLLMKTDYYLNDQINLPKDISNLVQAVYDKENDPEVEGLEEARDEFETHLADSETKAQAFRLKRPSKRNNLHGWLGNSHSKVDDQKAQAAVRDIKETLEVILIQEKKDHTFLIDGRPIEKCSDKEIAEQIIRLPAAIYYDVDKIINDLETSTRKYFPRWESSKWLKGELAVKLDENFNATINQKWNLNYSPKFGLKLTKEESNE</sequence>
<evidence type="ECO:0000256" key="9">
    <source>
        <dbReference type="ARBA" id="ARBA00023118"/>
    </source>
</evidence>
<keyword evidence="8" id="KW-0067">ATP-binding</keyword>
<dbReference type="CDD" id="cd17930">
    <property type="entry name" value="DEXHc_cas3"/>
    <property type="match status" value="1"/>
</dbReference>
<dbReference type="InterPro" id="IPR027417">
    <property type="entry name" value="P-loop_NTPase"/>
</dbReference>
<evidence type="ECO:0000256" key="6">
    <source>
        <dbReference type="ARBA" id="ARBA00022801"/>
    </source>
</evidence>
<dbReference type="KEGG" id="xap:XA3_14130"/>
<keyword evidence="5" id="KW-0547">Nucleotide-binding</keyword>
<evidence type="ECO:0000256" key="8">
    <source>
        <dbReference type="ARBA" id="ARBA00022840"/>
    </source>
</evidence>
<reference evidence="12 13" key="1">
    <citation type="journal article" date="2023" name="Microbiol. Spectr.">
        <title>Symbiosis of Carpenter Bees with Uncharacterized Lactic Acid Bacteria Showing NAD Auxotrophy.</title>
        <authorList>
            <person name="Kawasaki S."/>
            <person name="Ozawa K."/>
            <person name="Mori T."/>
            <person name="Yamamoto A."/>
            <person name="Ito M."/>
            <person name="Ohkuma M."/>
            <person name="Sakamoto M."/>
            <person name="Matsutani M."/>
        </authorList>
    </citation>
    <scope>NUCLEOTIDE SEQUENCE [LARGE SCALE GENOMIC DNA]</scope>
    <source>
        <strain evidence="12 13">XA3</strain>
    </source>
</reference>
<dbReference type="GO" id="GO:0003723">
    <property type="term" value="F:RNA binding"/>
    <property type="evidence" value="ECO:0007669"/>
    <property type="project" value="TreeGrafter"/>
</dbReference>
<dbReference type="NCBIfam" id="TIGR01596">
    <property type="entry name" value="cas3_HD"/>
    <property type="match status" value="1"/>
</dbReference>
<dbReference type="SMART" id="SM00487">
    <property type="entry name" value="DEXDc"/>
    <property type="match status" value="1"/>
</dbReference>
<name>A0AAU9CY72_9LACO</name>
<proteinExistence type="inferred from homology"/>
<evidence type="ECO:0000256" key="5">
    <source>
        <dbReference type="ARBA" id="ARBA00022741"/>
    </source>
</evidence>
<feature type="domain" description="HD Cas3-type" evidence="11">
    <location>
        <begin position="23"/>
        <end position="236"/>
    </location>
</feature>
<keyword evidence="3" id="KW-0540">Nuclease</keyword>
<dbReference type="InterPro" id="IPR006483">
    <property type="entry name" value="CRISPR-assoc_Cas3_HD"/>
</dbReference>
<dbReference type="Pfam" id="PF18395">
    <property type="entry name" value="Cas3_C"/>
    <property type="match status" value="1"/>
</dbReference>
<dbReference type="Pfam" id="PF00270">
    <property type="entry name" value="DEAD"/>
    <property type="match status" value="1"/>
</dbReference>
<dbReference type="PANTHER" id="PTHR47963:SF9">
    <property type="entry name" value="CRISPR-ASSOCIATED ENDONUCLEASE_HELICASE CAS3"/>
    <property type="match status" value="1"/>
</dbReference>
<keyword evidence="7" id="KW-0347">Helicase</keyword>
<comment type="similarity">
    <text evidence="1">In the N-terminal section; belongs to the CRISPR-associated nuclease Cas3-HD family.</text>
</comment>
<dbReference type="Gene3D" id="3.40.50.300">
    <property type="entry name" value="P-loop containing nucleotide triphosphate hydrolases"/>
    <property type="match status" value="2"/>
</dbReference>
<evidence type="ECO:0000256" key="1">
    <source>
        <dbReference type="ARBA" id="ARBA00006847"/>
    </source>
</evidence>
<dbReference type="Proteomes" id="UP001321861">
    <property type="component" value="Chromosome"/>
</dbReference>
<dbReference type="InterPro" id="IPR011545">
    <property type="entry name" value="DEAD/DEAH_box_helicase_dom"/>
</dbReference>
<dbReference type="NCBIfam" id="TIGR01587">
    <property type="entry name" value="cas3_core"/>
    <property type="match status" value="1"/>
</dbReference>
<dbReference type="PANTHER" id="PTHR47963">
    <property type="entry name" value="DEAD-BOX ATP-DEPENDENT RNA HELICASE 47, MITOCHONDRIAL"/>
    <property type="match status" value="1"/>
</dbReference>
<dbReference type="SUPFAM" id="SSF52540">
    <property type="entry name" value="P-loop containing nucleoside triphosphate hydrolases"/>
    <property type="match status" value="1"/>
</dbReference>
<keyword evidence="4" id="KW-0479">Metal-binding</keyword>
<evidence type="ECO:0000256" key="3">
    <source>
        <dbReference type="ARBA" id="ARBA00022722"/>
    </source>
</evidence>
<dbReference type="InterPro" id="IPR001650">
    <property type="entry name" value="Helicase_C-like"/>
</dbReference>
<organism evidence="12 13">
    <name type="scientific">Xylocopilactobacillus apicola</name>
    <dbReference type="NCBI Taxonomy" id="2932184"/>
    <lineage>
        <taxon>Bacteria</taxon>
        <taxon>Bacillati</taxon>
        <taxon>Bacillota</taxon>
        <taxon>Bacilli</taxon>
        <taxon>Lactobacillales</taxon>
        <taxon>Lactobacillaceae</taxon>
        <taxon>Xylocopilactobacillus</taxon>
    </lineage>
</organism>
<keyword evidence="13" id="KW-1185">Reference proteome</keyword>
<evidence type="ECO:0000256" key="7">
    <source>
        <dbReference type="ARBA" id="ARBA00022806"/>
    </source>
</evidence>
<dbReference type="InterPro" id="IPR050547">
    <property type="entry name" value="DEAD_box_RNA_helicases"/>
</dbReference>
<evidence type="ECO:0000256" key="4">
    <source>
        <dbReference type="ARBA" id="ARBA00022723"/>
    </source>
</evidence>
<dbReference type="GO" id="GO:0046872">
    <property type="term" value="F:metal ion binding"/>
    <property type="evidence" value="ECO:0007669"/>
    <property type="project" value="UniProtKB-KW"/>
</dbReference>
<dbReference type="Pfam" id="PF18019">
    <property type="entry name" value="Cas3_HD"/>
    <property type="match status" value="1"/>
</dbReference>
<evidence type="ECO:0000259" key="11">
    <source>
        <dbReference type="PROSITE" id="PS51643"/>
    </source>
</evidence>
<evidence type="ECO:0000256" key="2">
    <source>
        <dbReference type="ARBA" id="ARBA00009046"/>
    </source>
</evidence>
<dbReference type="SMART" id="SM00490">
    <property type="entry name" value="HELICc"/>
    <property type="match status" value="1"/>
</dbReference>
<evidence type="ECO:0000313" key="13">
    <source>
        <dbReference type="Proteomes" id="UP001321861"/>
    </source>
</evidence>
<dbReference type="InterPro" id="IPR041372">
    <property type="entry name" value="Cas3_C"/>
</dbReference>
<dbReference type="EMBL" id="AP026802">
    <property type="protein sequence ID" value="BDR58972.1"/>
    <property type="molecule type" value="Genomic_DNA"/>
</dbReference>
<accession>A0AAU9CY72</accession>
<keyword evidence="9" id="KW-0051">Antiviral defense</keyword>
<dbReference type="GO" id="GO:0004518">
    <property type="term" value="F:nuclease activity"/>
    <property type="evidence" value="ECO:0007669"/>
    <property type="project" value="UniProtKB-KW"/>
</dbReference>
<evidence type="ECO:0000259" key="10">
    <source>
        <dbReference type="PROSITE" id="PS51192"/>
    </source>
</evidence>
<evidence type="ECO:0000313" key="12">
    <source>
        <dbReference type="EMBL" id="BDR58972.1"/>
    </source>
</evidence>
<gene>
    <name evidence="12" type="ORF">XA3_14130</name>
</gene>